<dbReference type="GO" id="GO:0030166">
    <property type="term" value="P:proteoglycan biosynthetic process"/>
    <property type="evidence" value="ECO:0007669"/>
    <property type="project" value="TreeGrafter"/>
</dbReference>
<dbReference type="GO" id="GO:0005794">
    <property type="term" value="C:Golgi apparatus"/>
    <property type="evidence" value="ECO:0007669"/>
    <property type="project" value="TreeGrafter"/>
</dbReference>
<dbReference type="Gene3D" id="3.90.550.10">
    <property type="entry name" value="Spore Coat Polysaccharide Biosynthesis Protein SpsA, Chain A"/>
    <property type="match status" value="1"/>
</dbReference>
<organism evidence="1 2">
    <name type="scientific">Meloidogyne javanica</name>
    <name type="common">Root-knot nematode worm</name>
    <dbReference type="NCBI Taxonomy" id="6303"/>
    <lineage>
        <taxon>Eukaryota</taxon>
        <taxon>Metazoa</taxon>
        <taxon>Ecdysozoa</taxon>
        <taxon>Nematoda</taxon>
        <taxon>Chromadorea</taxon>
        <taxon>Rhabditida</taxon>
        <taxon>Tylenchina</taxon>
        <taxon>Tylenchomorpha</taxon>
        <taxon>Tylenchoidea</taxon>
        <taxon>Meloidogynidae</taxon>
        <taxon>Meloidogyninae</taxon>
        <taxon>Meloidogyne</taxon>
        <taxon>Meloidogyne incognita group</taxon>
    </lineage>
</organism>
<sequence>MPSNKYFLIKGVLDNLRFNRASLLNIGSLQAKKENCDYIALHDIDIVPLNPALNYSYPGEGQLFHITPGKYHPIKREAGLSNNITRPDGLNTSRSNTFLHVHNKSDKRDYVHADYKKKALRELIRLN</sequence>
<dbReference type="WBParaSite" id="scaffold4569_cov349.g8364">
    <property type="protein sequence ID" value="scaffold4569_cov349.g8364"/>
    <property type="gene ID" value="scaffold4569_cov349.g8364"/>
</dbReference>
<dbReference type="AlphaFoldDB" id="A0A915MQS7"/>
<dbReference type="InterPro" id="IPR029044">
    <property type="entry name" value="Nucleotide-diphossugar_trans"/>
</dbReference>
<dbReference type="SUPFAM" id="SSF53448">
    <property type="entry name" value="Nucleotide-diphospho-sugar transferases"/>
    <property type="match status" value="1"/>
</dbReference>
<dbReference type="PRINTS" id="PR02050">
    <property type="entry name" value="B14GALTRFASE"/>
</dbReference>
<protein>
    <submittedName>
        <fullName evidence="2">Beta-1,4-galactosyltransferase</fullName>
    </submittedName>
</protein>
<dbReference type="PANTHER" id="PTHR19300:SF30">
    <property type="entry name" value="BETA-1,4-GALACTOSYLTRANSFERASE 7"/>
    <property type="match status" value="1"/>
</dbReference>
<dbReference type="Proteomes" id="UP000887561">
    <property type="component" value="Unplaced"/>
</dbReference>
<dbReference type="PANTHER" id="PTHR19300">
    <property type="entry name" value="BETA-1,4-GALACTOSYLTRANSFERASE"/>
    <property type="match status" value="1"/>
</dbReference>
<evidence type="ECO:0000313" key="2">
    <source>
        <dbReference type="WBParaSite" id="scaffold4569_cov349.g8364"/>
    </source>
</evidence>
<evidence type="ECO:0000313" key="1">
    <source>
        <dbReference type="Proteomes" id="UP000887561"/>
    </source>
</evidence>
<dbReference type="GO" id="GO:0005975">
    <property type="term" value="P:carbohydrate metabolic process"/>
    <property type="evidence" value="ECO:0007669"/>
    <property type="project" value="InterPro"/>
</dbReference>
<proteinExistence type="predicted"/>
<reference evidence="2" key="1">
    <citation type="submission" date="2022-11" db="UniProtKB">
        <authorList>
            <consortium name="WormBaseParasite"/>
        </authorList>
    </citation>
    <scope>IDENTIFICATION</scope>
</reference>
<keyword evidence="1" id="KW-1185">Reference proteome</keyword>
<name>A0A915MQS7_MELJA</name>
<dbReference type="GO" id="GO:0046525">
    <property type="term" value="F:xylosylprotein 4-beta-galactosyltransferase activity"/>
    <property type="evidence" value="ECO:0007669"/>
    <property type="project" value="TreeGrafter"/>
</dbReference>
<dbReference type="InterPro" id="IPR003859">
    <property type="entry name" value="Galactosyl_T"/>
</dbReference>
<accession>A0A915MQS7</accession>